<dbReference type="AlphaFoldDB" id="A0A1T4V3J1"/>
<dbReference type="EMBL" id="FUXX01000006">
    <property type="protein sequence ID" value="SKA59101.1"/>
    <property type="molecule type" value="Genomic_DNA"/>
</dbReference>
<accession>A0A1T4V3J1</accession>
<evidence type="ECO:0000313" key="2">
    <source>
        <dbReference type="EMBL" id="SKA59101.1"/>
    </source>
</evidence>
<feature type="region of interest" description="Disordered" evidence="1">
    <location>
        <begin position="158"/>
        <end position="196"/>
    </location>
</feature>
<reference evidence="3" key="1">
    <citation type="submission" date="2017-02" db="EMBL/GenBank/DDBJ databases">
        <authorList>
            <person name="Varghese N."/>
            <person name="Submissions S."/>
        </authorList>
    </citation>
    <scope>NUCLEOTIDE SEQUENCE [LARGE SCALE GENOMIC DNA]</scope>
    <source>
        <strain evidence="3">DSM 3072</strain>
    </source>
</reference>
<dbReference type="SUPFAM" id="SSF69635">
    <property type="entry name" value="Type III secretory system chaperone-like"/>
    <property type="match status" value="1"/>
</dbReference>
<evidence type="ECO:0000313" key="3">
    <source>
        <dbReference type="Proteomes" id="UP000242432"/>
    </source>
</evidence>
<name>A0A1T4V3J1_9GAMM</name>
<evidence type="ECO:0008006" key="4">
    <source>
        <dbReference type="Google" id="ProtNLM"/>
    </source>
</evidence>
<feature type="compositionally biased region" description="Basic and acidic residues" evidence="1">
    <location>
        <begin position="172"/>
        <end position="181"/>
    </location>
</feature>
<gene>
    <name evidence="2" type="ORF">SAMN02745213_00605</name>
</gene>
<organism evidence="2 3">
    <name type="scientific">Succinivibrio dextrinosolvens DSM 3072</name>
    <dbReference type="NCBI Taxonomy" id="1123324"/>
    <lineage>
        <taxon>Bacteria</taxon>
        <taxon>Pseudomonadati</taxon>
        <taxon>Pseudomonadota</taxon>
        <taxon>Gammaproteobacteria</taxon>
        <taxon>Aeromonadales</taxon>
        <taxon>Succinivibrionaceae</taxon>
        <taxon>Succinivibrio</taxon>
    </lineage>
</organism>
<dbReference type="CDD" id="cd16364">
    <property type="entry name" value="T3SC_I-like"/>
    <property type="match status" value="1"/>
</dbReference>
<dbReference type="RefSeq" id="WP_078928174.1">
    <property type="nucleotide sequence ID" value="NZ_FUXX01000006.1"/>
</dbReference>
<keyword evidence="3" id="KW-1185">Reference proteome</keyword>
<dbReference type="Proteomes" id="UP000242432">
    <property type="component" value="Unassembled WGS sequence"/>
</dbReference>
<dbReference type="Gene3D" id="3.30.1460.10">
    <property type="match status" value="1"/>
</dbReference>
<protein>
    <recommendedName>
        <fullName evidence="4">Tir chaperone protein (CesT) family protein</fullName>
    </recommendedName>
</protein>
<sequence>MDIAQLNSLIEKMDNPKISKFNSDGISSTLLPQGDYLYMSLRDVSVMLYIRCETLGEKSVVNASMFEGLLALNIFGGRYHNIRLSYDRDTTVLWLCHDVMLDSFSVESFSSAVKIFIEDGVAFRNFVNDEILDAVLELKKESAKAPYVNKSAVSTVANNSSSAAQTPVRSHSAFDEPDRPVENSATEVLSGRTEIPETEEDGMISVMVAQSMFMMA</sequence>
<proteinExistence type="predicted"/>
<evidence type="ECO:0000256" key="1">
    <source>
        <dbReference type="SAM" id="MobiDB-lite"/>
    </source>
</evidence>